<gene>
    <name evidence="1" type="ORF">NKR23_g12142</name>
</gene>
<dbReference type="EMBL" id="JANBVO010000085">
    <property type="protein sequence ID" value="KAJ9130560.1"/>
    <property type="molecule type" value="Genomic_DNA"/>
</dbReference>
<evidence type="ECO:0000313" key="2">
    <source>
        <dbReference type="Proteomes" id="UP001174694"/>
    </source>
</evidence>
<name>A0AA38R1X3_9PEZI</name>
<sequence length="200" mass="22489">MPDLKLGLGVRRLLGHTDAIMPDPPPPCPAPDSVGEIAPLPKPESYRPVRVPTPIPEVQNPMLPPLPGENIFEHITSFLSMIEKKHRGNSLLPLFETKIRLLLQKYAEMATAHSKAIGQSQEAQRALTLQESSYARSAGAYADLWLQQKEVVEDLDEEIAENYKLRLQVIERDGRISSLEKELTELKGKVSKLRPVMMYF</sequence>
<organism evidence="1 2">
    <name type="scientific">Pleurostoma richardsiae</name>
    <dbReference type="NCBI Taxonomy" id="41990"/>
    <lineage>
        <taxon>Eukaryota</taxon>
        <taxon>Fungi</taxon>
        <taxon>Dikarya</taxon>
        <taxon>Ascomycota</taxon>
        <taxon>Pezizomycotina</taxon>
        <taxon>Sordariomycetes</taxon>
        <taxon>Sordariomycetidae</taxon>
        <taxon>Calosphaeriales</taxon>
        <taxon>Pleurostomataceae</taxon>
        <taxon>Pleurostoma</taxon>
    </lineage>
</organism>
<comment type="caution">
    <text evidence="1">The sequence shown here is derived from an EMBL/GenBank/DDBJ whole genome shotgun (WGS) entry which is preliminary data.</text>
</comment>
<dbReference type="AlphaFoldDB" id="A0AA38R1X3"/>
<reference evidence="1" key="1">
    <citation type="submission" date="2022-07" db="EMBL/GenBank/DDBJ databases">
        <title>Fungi with potential for degradation of polypropylene.</title>
        <authorList>
            <person name="Gostincar C."/>
        </authorList>
    </citation>
    <scope>NUCLEOTIDE SEQUENCE</scope>
    <source>
        <strain evidence="1">EXF-13308</strain>
    </source>
</reference>
<protein>
    <submittedName>
        <fullName evidence="1">Uncharacterized protein</fullName>
    </submittedName>
</protein>
<accession>A0AA38R1X3</accession>
<dbReference type="Proteomes" id="UP001174694">
    <property type="component" value="Unassembled WGS sequence"/>
</dbReference>
<proteinExistence type="predicted"/>
<evidence type="ECO:0000313" key="1">
    <source>
        <dbReference type="EMBL" id="KAJ9130560.1"/>
    </source>
</evidence>
<keyword evidence="2" id="KW-1185">Reference proteome</keyword>